<keyword evidence="5" id="KW-1185">Reference proteome</keyword>
<feature type="compositionally biased region" description="Basic and acidic residues" evidence="2">
    <location>
        <begin position="669"/>
        <end position="680"/>
    </location>
</feature>
<feature type="region of interest" description="Disordered" evidence="2">
    <location>
        <begin position="350"/>
        <end position="371"/>
    </location>
</feature>
<feature type="compositionally biased region" description="Basic and acidic residues" evidence="2">
    <location>
        <begin position="351"/>
        <end position="371"/>
    </location>
</feature>
<dbReference type="Pfam" id="PF23742">
    <property type="entry name" value="VBS_C3G9"/>
    <property type="match status" value="1"/>
</dbReference>
<name>A0A8H7Q8A7_9FUNG</name>
<dbReference type="AlphaFoldDB" id="A0A8H7Q8A7"/>
<evidence type="ECO:0000256" key="1">
    <source>
        <dbReference type="ARBA" id="ARBA00022737"/>
    </source>
</evidence>
<dbReference type="PANTHER" id="PTHR21601:SF0">
    <property type="entry name" value="PROTEIN SPA2-RELATED"/>
    <property type="match status" value="1"/>
</dbReference>
<feature type="compositionally biased region" description="Polar residues" evidence="2">
    <location>
        <begin position="321"/>
        <end position="334"/>
    </location>
</feature>
<feature type="region of interest" description="Disordered" evidence="2">
    <location>
        <begin position="406"/>
        <end position="428"/>
    </location>
</feature>
<evidence type="ECO:0000313" key="4">
    <source>
        <dbReference type="EMBL" id="KAG2186964.1"/>
    </source>
</evidence>
<dbReference type="GO" id="GO:0005078">
    <property type="term" value="F:MAP-kinase scaffold activity"/>
    <property type="evidence" value="ECO:0007669"/>
    <property type="project" value="TreeGrafter"/>
</dbReference>
<dbReference type="Proteomes" id="UP000612746">
    <property type="component" value="Unassembled WGS sequence"/>
</dbReference>
<feature type="compositionally biased region" description="Polar residues" evidence="2">
    <location>
        <begin position="249"/>
        <end position="259"/>
    </location>
</feature>
<sequence>MSRVRSPPISPSTEDPDQHSQYSRTYSTSSSSRNTHHSRSQSLASSNGRHNSSSVNLEASARVFYHEIKAYIASLLARGIIGRKRIYCANVFIPYAEAAEGVSPQRSGARGKLTKLSNQQFHELSMDVYDELMRRNADDRMFPFLPVRDDFHPKRNQARQKLATLPKTRFKDLASDVFYEIDHRYPHFQDEEADARPPLPPIPPTANGHMSKNISNAMAQPSQSTNIVPVMGTMNIEVVDVGYKYQGNSPANSPYNSPKPQYARNDNDMNSSPGSLSSRGESFSSKDGRLNGMSNGTSAPNSRSPAPTKWDSPPMPKPPVATSTNNNNGDPTNFQSLDSLMADLGNMVTKDQTKPTSQRDDMVRSVKSDSTRNFDAQMDQLKSDYEYKLNAMRQRIKDLEIEATEREDSHQKELKVAREKEAPKERNSQFGHLQEQYDELEDKYKQMEEDYQHQQEVVNDVRREVTNLLEELKDLSRKNDEMTIEKEQALDKLSAVEKESKEWQRKFEKAKTELRNLKATSSFVRQPPKLEVLGDDLLRPTEDGAISQDNVINYQVAVDDLLRSGRSEKPSSVLIAMKAVVVSCKAITEDVEIYENDEINDINADKKDRLYAMKSQFSKGLSNLMAAAKTHANGMGISPVSLLDAAATHLTSTVVELIKLFGMRNGTGSDRDSILPEESVKQASSPPGSILRKPEPYNSYKPVNTRQENGDLPRGLHPDDLAAYLKRQTDQVVQTIQQLLAALRTPNRSEDVAPIITSIVNIVGNVSTVSKSSFNTPAGSQFRKDGEMILQDLQSTRSKLVSLRDGHFTKNPLDAPANAKKDLAKESYEVAKFTRELLGIL</sequence>
<proteinExistence type="predicted"/>
<feature type="region of interest" description="Disordered" evidence="2">
    <location>
        <begin position="669"/>
        <end position="696"/>
    </location>
</feature>
<organism evidence="4 5">
    <name type="scientific">Umbelopsis vinacea</name>
    <dbReference type="NCBI Taxonomy" id="44442"/>
    <lineage>
        <taxon>Eukaryota</taxon>
        <taxon>Fungi</taxon>
        <taxon>Fungi incertae sedis</taxon>
        <taxon>Mucoromycota</taxon>
        <taxon>Mucoromycotina</taxon>
        <taxon>Umbelopsidomycetes</taxon>
        <taxon>Umbelopsidales</taxon>
        <taxon>Umbelopsidaceae</taxon>
        <taxon>Umbelopsis</taxon>
    </lineage>
</organism>
<evidence type="ECO:0000313" key="5">
    <source>
        <dbReference type="Proteomes" id="UP000612746"/>
    </source>
</evidence>
<feature type="compositionally biased region" description="Polar residues" evidence="2">
    <location>
        <begin position="292"/>
        <end position="305"/>
    </location>
</feature>
<gene>
    <name evidence="4" type="ORF">INT44_003192</name>
</gene>
<keyword evidence="1" id="KW-0677">Repeat</keyword>
<feature type="region of interest" description="Disordered" evidence="2">
    <location>
        <begin position="249"/>
        <end position="334"/>
    </location>
</feature>
<dbReference type="OrthoDB" id="5588096at2759"/>
<dbReference type="InterPro" id="IPR013724">
    <property type="entry name" value="GIT_SHD"/>
</dbReference>
<accession>A0A8H7Q8A7</accession>
<dbReference type="Pfam" id="PF08518">
    <property type="entry name" value="GIT_SHD"/>
    <property type="match status" value="2"/>
</dbReference>
<dbReference type="EMBL" id="JAEPRA010000004">
    <property type="protein sequence ID" value="KAG2186964.1"/>
    <property type="molecule type" value="Genomic_DNA"/>
</dbReference>
<protein>
    <recommendedName>
        <fullName evidence="3">GIT Spa2 homology (SHD) domain-containing protein</fullName>
    </recommendedName>
</protein>
<feature type="compositionally biased region" description="Low complexity" evidence="2">
    <location>
        <begin position="271"/>
        <end position="283"/>
    </location>
</feature>
<feature type="compositionally biased region" description="Polar residues" evidence="2">
    <location>
        <begin position="43"/>
        <end position="53"/>
    </location>
</feature>
<feature type="domain" description="GIT Spa2 homology (SHD)" evidence="3">
    <location>
        <begin position="158"/>
        <end position="188"/>
    </location>
</feature>
<feature type="domain" description="GIT Spa2 homology (SHD)" evidence="3">
    <location>
        <begin position="109"/>
        <end position="139"/>
    </location>
</feature>
<dbReference type="SMART" id="SM00555">
    <property type="entry name" value="GIT"/>
    <property type="match status" value="2"/>
</dbReference>
<dbReference type="Gene3D" id="1.20.120.330">
    <property type="entry name" value="Nucleotidyltransferases domain 2"/>
    <property type="match status" value="1"/>
</dbReference>
<dbReference type="PANTHER" id="PTHR21601">
    <property type="entry name" value="SPA2 PROTEIN"/>
    <property type="match status" value="1"/>
</dbReference>
<dbReference type="InterPro" id="IPR056439">
    <property type="entry name" value="VBS_C3G9"/>
</dbReference>
<feature type="compositionally biased region" description="Basic and acidic residues" evidence="2">
    <location>
        <begin position="406"/>
        <end position="427"/>
    </location>
</feature>
<feature type="compositionally biased region" description="Low complexity" evidence="2">
    <location>
        <begin position="19"/>
        <end position="33"/>
    </location>
</feature>
<evidence type="ECO:0000256" key="2">
    <source>
        <dbReference type="SAM" id="MobiDB-lite"/>
    </source>
</evidence>
<evidence type="ECO:0000259" key="3">
    <source>
        <dbReference type="SMART" id="SM00555"/>
    </source>
</evidence>
<comment type="caution">
    <text evidence="4">The sequence shown here is derived from an EMBL/GenBank/DDBJ whole genome shotgun (WGS) entry which is preliminary data.</text>
</comment>
<feature type="region of interest" description="Disordered" evidence="2">
    <location>
        <begin position="1"/>
        <end position="53"/>
    </location>
</feature>
<reference evidence="4" key="1">
    <citation type="submission" date="2020-12" db="EMBL/GenBank/DDBJ databases">
        <title>Metabolic potential, ecology and presence of endohyphal bacteria is reflected in genomic diversity of Mucoromycotina.</title>
        <authorList>
            <person name="Muszewska A."/>
            <person name="Okrasinska A."/>
            <person name="Steczkiewicz K."/>
            <person name="Drgas O."/>
            <person name="Orlowska M."/>
            <person name="Perlinska-Lenart U."/>
            <person name="Aleksandrzak-Piekarczyk T."/>
            <person name="Szatraj K."/>
            <person name="Zielenkiewicz U."/>
            <person name="Pilsyk S."/>
            <person name="Malc E."/>
            <person name="Mieczkowski P."/>
            <person name="Kruszewska J.S."/>
            <person name="Biernat P."/>
            <person name="Pawlowska J."/>
        </authorList>
    </citation>
    <scope>NUCLEOTIDE SEQUENCE</scope>
    <source>
        <strain evidence="4">WA0000051536</strain>
    </source>
</reference>
<dbReference type="InterPro" id="IPR022018">
    <property type="entry name" value="GIT1_C"/>
</dbReference>
<dbReference type="InterPro" id="IPR039892">
    <property type="entry name" value="Spa2/Sph1"/>
</dbReference>
<dbReference type="Pfam" id="PF12205">
    <property type="entry name" value="GIT1_C"/>
    <property type="match status" value="1"/>
</dbReference>